<dbReference type="Proteomes" id="UP000199169">
    <property type="component" value="Unassembled WGS sequence"/>
</dbReference>
<gene>
    <name evidence="1" type="ORF">ACCAA_350100</name>
</gene>
<protein>
    <submittedName>
        <fullName evidence="1">Uncharacterized protein</fullName>
    </submittedName>
</protein>
<organism evidence="1 2">
    <name type="scientific">Candidatus Accumulibacter aalborgensis</name>
    <dbReference type="NCBI Taxonomy" id="1860102"/>
    <lineage>
        <taxon>Bacteria</taxon>
        <taxon>Pseudomonadati</taxon>
        <taxon>Pseudomonadota</taxon>
        <taxon>Betaproteobacteria</taxon>
        <taxon>Candidatus Accumulibacter</taxon>
    </lineage>
</organism>
<dbReference type="STRING" id="1860102.ACCAA_350100"/>
<evidence type="ECO:0000313" key="2">
    <source>
        <dbReference type="Proteomes" id="UP000199169"/>
    </source>
</evidence>
<accession>A0A1A8XQJ3</accession>
<name>A0A1A8XQJ3_9PROT</name>
<dbReference type="AlphaFoldDB" id="A0A1A8XQJ3"/>
<dbReference type="EMBL" id="FLQX01000111">
    <property type="protein sequence ID" value="SBT06717.1"/>
    <property type="molecule type" value="Genomic_DNA"/>
</dbReference>
<sequence>MPTVEARFRQSPTLNSRRQLRHNIAPTLLAGIHSASRCVLFSDLSTDAGVRCASALRAGMLSIVARDITQAPGFYFPASGFHFLIGLYSNYICVCRCSPGVRSWARSGKATRNRRSNRC</sequence>
<reference evidence="1 2" key="1">
    <citation type="submission" date="2016-06" db="EMBL/GenBank/DDBJ databases">
        <authorList>
            <person name="Kjaerup R.B."/>
            <person name="Dalgaard T.S."/>
            <person name="Juul-Madsen H.R."/>
        </authorList>
    </citation>
    <scope>NUCLEOTIDE SEQUENCE [LARGE SCALE GENOMIC DNA]</scope>
    <source>
        <strain evidence="1">3</strain>
    </source>
</reference>
<keyword evidence="2" id="KW-1185">Reference proteome</keyword>
<evidence type="ECO:0000313" key="1">
    <source>
        <dbReference type="EMBL" id="SBT06717.1"/>
    </source>
</evidence>
<proteinExistence type="predicted"/>